<protein>
    <submittedName>
        <fullName evidence="2">Uncharacterized protein</fullName>
    </submittedName>
</protein>
<feature type="region of interest" description="Disordered" evidence="1">
    <location>
        <begin position="42"/>
        <end position="119"/>
    </location>
</feature>
<keyword evidence="3" id="KW-1185">Reference proteome</keyword>
<reference evidence="2 3" key="1">
    <citation type="submission" date="2019-04" db="EMBL/GenBank/DDBJ databases">
        <title>Chromosome genome assembly for Takifugu flavidus.</title>
        <authorList>
            <person name="Xiao S."/>
        </authorList>
    </citation>
    <scope>NUCLEOTIDE SEQUENCE [LARGE SCALE GENOMIC DNA]</scope>
    <source>
        <strain evidence="2">HTHZ2018</strain>
        <tissue evidence="2">Muscle</tissue>
    </source>
</reference>
<feature type="compositionally biased region" description="Basic and acidic residues" evidence="1">
    <location>
        <begin position="42"/>
        <end position="104"/>
    </location>
</feature>
<feature type="compositionally biased region" description="Polar residues" evidence="1">
    <location>
        <begin position="12"/>
        <end position="22"/>
    </location>
</feature>
<name>A0A5C6NL34_9TELE</name>
<accession>A0A5C6NL34</accession>
<organism evidence="2 3">
    <name type="scientific">Takifugu flavidus</name>
    <name type="common">sansaifugu</name>
    <dbReference type="NCBI Taxonomy" id="433684"/>
    <lineage>
        <taxon>Eukaryota</taxon>
        <taxon>Metazoa</taxon>
        <taxon>Chordata</taxon>
        <taxon>Craniata</taxon>
        <taxon>Vertebrata</taxon>
        <taxon>Euteleostomi</taxon>
        <taxon>Actinopterygii</taxon>
        <taxon>Neopterygii</taxon>
        <taxon>Teleostei</taxon>
        <taxon>Neoteleostei</taxon>
        <taxon>Acanthomorphata</taxon>
        <taxon>Eupercaria</taxon>
        <taxon>Tetraodontiformes</taxon>
        <taxon>Tetradontoidea</taxon>
        <taxon>Tetraodontidae</taxon>
        <taxon>Takifugu</taxon>
    </lineage>
</organism>
<gene>
    <name evidence="2" type="ORF">D4764_02G0004100</name>
</gene>
<dbReference type="Proteomes" id="UP000324091">
    <property type="component" value="Chromosome 2"/>
</dbReference>
<evidence type="ECO:0000256" key="1">
    <source>
        <dbReference type="SAM" id="MobiDB-lite"/>
    </source>
</evidence>
<feature type="region of interest" description="Disordered" evidence="1">
    <location>
        <begin position="1"/>
        <end position="27"/>
    </location>
</feature>
<comment type="caution">
    <text evidence="2">The sequence shown here is derived from an EMBL/GenBank/DDBJ whole genome shotgun (WGS) entry which is preliminary data.</text>
</comment>
<evidence type="ECO:0000313" key="2">
    <source>
        <dbReference type="EMBL" id="TWW67369.1"/>
    </source>
</evidence>
<dbReference type="AlphaFoldDB" id="A0A5C6NL34"/>
<sequence>MNRTGDKGQPWRSPTLTGNESDLQPAIRTKLLLLCWLGKERGEERRGEERRGEERRGRGRREERRGEERRGEEREKEREGERRGSGRGEERRGEERRGEERRGEAQSTETHTKIHYTTGITATTSTSGLAATACDSRLDNGGAKLGPFRLNVPYLPRNTIKALSEVGVEDQPDGFLHQAFPTDPH</sequence>
<proteinExistence type="predicted"/>
<evidence type="ECO:0000313" key="3">
    <source>
        <dbReference type="Proteomes" id="UP000324091"/>
    </source>
</evidence>
<dbReference type="EMBL" id="RHFK02000012">
    <property type="protein sequence ID" value="TWW67369.1"/>
    <property type="molecule type" value="Genomic_DNA"/>
</dbReference>